<accession>A0A0A2JBM6</accession>
<reference evidence="1 2" key="1">
    <citation type="journal article" date="2015" name="Mol. Plant Microbe Interact.">
        <title>Genome, transcriptome, and functional analyses of Penicillium expansum provide new insights into secondary metabolism and pathogenicity.</title>
        <authorList>
            <person name="Ballester A.R."/>
            <person name="Marcet-Houben M."/>
            <person name="Levin E."/>
            <person name="Sela N."/>
            <person name="Selma-Lazaro C."/>
            <person name="Carmona L."/>
            <person name="Wisniewski M."/>
            <person name="Droby S."/>
            <person name="Gonzalez-Candelas L."/>
            <person name="Gabaldon T."/>
        </authorList>
    </citation>
    <scope>NUCLEOTIDE SEQUENCE [LARGE SCALE GENOMIC DNA]</scope>
    <source>
        <strain evidence="1 2">MD-8</strain>
    </source>
</reference>
<evidence type="ECO:0000313" key="2">
    <source>
        <dbReference type="Proteomes" id="UP000030143"/>
    </source>
</evidence>
<evidence type="ECO:0000313" key="1">
    <source>
        <dbReference type="EMBL" id="KGO50991.1"/>
    </source>
</evidence>
<dbReference type="EMBL" id="JQFZ01000311">
    <property type="protein sequence ID" value="KGO50991.1"/>
    <property type="molecule type" value="Genomic_DNA"/>
</dbReference>
<dbReference type="HOGENOM" id="CLU_1750323_0_0_1"/>
<dbReference type="VEuPathDB" id="FungiDB:PEXP_104520"/>
<dbReference type="OrthoDB" id="10588754at2759"/>
<dbReference type="RefSeq" id="XP_016594003.1">
    <property type="nucleotide sequence ID" value="XM_016746727.1"/>
</dbReference>
<dbReference type="GeneID" id="27682147"/>
<keyword evidence="2" id="KW-1185">Reference proteome</keyword>
<name>A0A0A2JBM6_PENEN</name>
<dbReference type="AlphaFoldDB" id="A0A0A2JBM6"/>
<dbReference type="Proteomes" id="UP000030143">
    <property type="component" value="Unassembled WGS sequence"/>
</dbReference>
<sequence length="149" mass="16573">MEGKSFPEISCRVDLSPKRLNCNIAIAIHCCNFLRLCPRAPCLNIKLPTYIPHPSIASPQRIGTPGFKRGPGSSEPEGHLLHTYLHWKAVIAMHLDTVCFVFAHPAKTKEKFKNKQAVVNGQWLTPPILYLRISICACTSPSERPQGMA</sequence>
<organism evidence="1 2">
    <name type="scientific">Penicillium expansum</name>
    <name type="common">Blue mold rot fungus</name>
    <dbReference type="NCBI Taxonomy" id="27334"/>
    <lineage>
        <taxon>Eukaryota</taxon>
        <taxon>Fungi</taxon>
        <taxon>Dikarya</taxon>
        <taxon>Ascomycota</taxon>
        <taxon>Pezizomycotina</taxon>
        <taxon>Eurotiomycetes</taxon>
        <taxon>Eurotiomycetidae</taxon>
        <taxon>Eurotiales</taxon>
        <taxon>Aspergillaceae</taxon>
        <taxon>Penicillium</taxon>
    </lineage>
</organism>
<protein>
    <submittedName>
        <fullName evidence="1">Uncharacterized protein</fullName>
    </submittedName>
</protein>
<proteinExistence type="predicted"/>
<comment type="caution">
    <text evidence="1">The sequence shown here is derived from an EMBL/GenBank/DDBJ whole genome shotgun (WGS) entry which is preliminary data.</text>
</comment>
<gene>
    <name evidence="1" type="ORF">PEX2_094570</name>
</gene>